<comment type="caution">
    <text evidence="1">The sequence shown here is derived from an EMBL/GenBank/DDBJ whole genome shotgun (WGS) entry which is preliminary data.</text>
</comment>
<accession>A0A0A0MB59</accession>
<evidence type="ECO:0000313" key="2">
    <source>
        <dbReference type="Proteomes" id="UP000030003"/>
    </source>
</evidence>
<dbReference type="eggNOG" id="ENOG50309JE">
    <property type="taxonomic scope" value="Bacteria"/>
</dbReference>
<dbReference type="OrthoDB" id="9146762at2"/>
<gene>
    <name evidence="1" type="ORF">N791_07785</name>
</gene>
<reference evidence="1 2" key="1">
    <citation type="submission" date="2013-08" db="EMBL/GenBank/DDBJ databases">
        <title>Genomic analysis of Lysobacter defluvii.</title>
        <authorList>
            <person name="Wang Q."/>
            <person name="Wang G."/>
        </authorList>
    </citation>
    <scope>NUCLEOTIDE SEQUENCE [LARGE SCALE GENOMIC DNA]</scope>
    <source>
        <strain evidence="1 2">IMMIB APB-9</strain>
    </source>
</reference>
<organism evidence="1 2">
    <name type="scientific">Lysobacter defluvii IMMIB APB-9 = DSM 18482</name>
    <dbReference type="NCBI Taxonomy" id="1385515"/>
    <lineage>
        <taxon>Bacteria</taxon>
        <taxon>Pseudomonadati</taxon>
        <taxon>Pseudomonadota</taxon>
        <taxon>Gammaproteobacteria</taxon>
        <taxon>Lysobacterales</taxon>
        <taxon>Lysobacteraceae</taxon>
        <taxon>Novilysobacter</taxon>
    </lineage>
</organism>
<dbReference type="Proteomes" id="UP000030003">
    <property type="component" value="Unassembled WGS sequence"/>
</dbReference>
<keyword evidence="2" id="KW-1185">Reference proteome</keyword>
<dbReference type="AlphaFoldDB" id="A0A0A0MB59"/>
<name>A0A0A0MB59_9GAMM</name>
<protein>
    <submittedName>
        <fullName evidence="1">Uncharacterized protein</fullName>
    </submittedName>
</protein>
<sequence length="639" mass="71121">MAFSWSFKEATPGDRARESQVEKFFSSDAVRNKANAVVREGIQNSLDAASEGEAIHVRITLDEWSAAEARERLPVYERGFVEHSTAEGVRSKIATLPGAGDPFRFMVFEDFGTSGLKGDPAEWWPDEHGDSGAFFKYFRAEGMSGKADGARGRHGVGRLVFMFASRTRTMYGLTRRDGANGPEELLMGTSVLRNHRVNSIPYLPDGWFGVEDPAVRGLTLPITEKSFIDRFKRDFMVTRDNRNGLSVVVPWLAEDVTLESTVQAVLAEYYYPILAGKLTVEVASGKSATLVDRGTLDEAVAAQPLHFTDRFHPLLELARAGLEDQDWLELPLPAGGAPKWSKGVVSESHAEAIHRKMEEGERIFIRVPVEVRRKNGAGVESEFRILLERDPTIADSLIQFVREGIIVSDVRPRRTSGIRALVVVEKGALGEFLGDSENPSHTQWQKDVLKEKYTYAPALLEYVVQCVPCLLAEVSQQQKKPDASLLLDLFALPAEQGIERPRPDIAKPKPGADTWRDKIAIERRPRRYSISRRGTGFVVRRGDDDAVPPAIFSVRVAYDVRRGNPFNKYVPADFELGKGGVDFHTSGCEVTRSGSNWAVVRVLGEDFEFGISGFDIRHRDLHVDVRVTEDVPAVRKEAA</sequence>
<dbReference type="EMBL" id="AVBH01000016">
    <property type="protein sequence ID" value="KGO99442.1"/>
    <property type="molecule type" value="Genomic_DNA"/>
</dbReference>
<dbReference type="STRING" id="1385515.GCA_000423325_00052"/>
<evidence type="ECO:0000313" key="1">
    <source>
        <dbReference type="EMBL" id="KGO99442.1"/>
    </source>
</evidence>
<proteinExistence type="predicted"/>
<dbReference type="RefSeq" id="WP_027068665.1">
    <property type="nucleotide sequence ID" value="NZ_AUHT01000004.1"/>
</dbReference>